<feature type="compositionally biased region" description="Basic and acidic residues" evidence="13">
    <location>
        <begin position="748"/>
        <end position="759"/>
    </location>
</feature>
<evidence type="ECO:0000259" key="15">
    <source>
        <dbReference type="PROSITE" id="PS50032"/>
    </source>
</evidence>
<evidence type="ECO:0000256" key="7">
    <source>
        <dbReference type="ARBA" id="ARBA00022741"/>
    </source>
</evidence>
<feature type="region of interest" description="Disordered" evidence="13">
    <location>
        <begin position="353"/>
        <end position="374"/>
    </location>
</feature>
<evidence type="ECO:0000256" key="2">
    <source>
        <dbReference type="ARBA" id="ARBA00010791"/>
    </source>
</evidence>
<evidence type="ECO:0000313" key="17">
    <source>
        <dbReference type="Proteomes" id="UP001222325"/>
    </source>
</evidence>
<keyword evidence="4" id="KW-0963">Cytoplasm</keyword>
<dbReference type="Gene3D" id="1.10.510.10">
    <property type="entry name" value="Transferase(Phosphotransferase) domain 1"/>
    <property type="match status" value="1"/>
</dbReference>
<comment type="catalytic activity">
    <reaction evidence="10">
        <text>L-threonyl-[protein] + ATP = O-phospho-L-threonyl-[protein] + ADP + H(+)</text>
        <dbReference type="Rhea" id="RHEA:46608"/>
        <dbReference type="Rhea" id="RHEA-COMP:11060"/>
        <dbReference type="Rhea" id="RHEA-COMP:11605"/>
        <dbReference type="ChEBI" id="CHEBI:15378"/>
        <dbReference type="ChEBI" id="CHEBI:30013"/>
        <dbReference type="ChEBI" id="CHEBI:30616"/>
        <dbReference type="ChEBI" id="CHEBI:61977"/>
        <dbReference type="ChEBI" id="CHEBI:456216"/>
        <dbReference type="EC" id="2.7.11.1"/>
    </reaction>
</comment>
<dbReference type="EMBL" id="JARJCN010000039">
    <property type="protein sequence ID" value="KAJ7083979.1"/>
    <property type="molecule type" value="Genomic_DNA"/>
</dbReference>
<dbReference type="InterPro" id="IPR017441">
    <property type="entry name" value="Protein_kinase_ATP_BS"/>
</dbReference>
<feature type="region of interest" description="Disordered" evidence="13">
    <location>
        <begin position="456"/>
        <end position="491"/>
    </location>
</feature>
<evidence type="ECO:0000256" key="11">
    <source>
        <dbReference type="ARBA" id="ARBA00048679"/>
    </source>
</evidence>
<dbReference type="AlphaFoldDB" id="A0AAD6TYD6"/>
<dbReference type="PANTHER" id="PTHR24346">
    <property type="entry name" value="MAP/MICROTUBULE AFFINITY-REGULATING KINASE"/>
    <property type="match status" value="1"/>
</dbReference>
<feature type="compositionally biased region" description="Polar residues" evidence="13">
    <location>
        <begin position="957"/>
        <end position="968"/>
    </location>
</feature>
<feature type="compositionally biased region" description="Polar residues" evidence="13">
    <location>
        <begin position="978"/>
        <end position="988"/>
    </location>
</feature>
<evidence type="ECO:0000259" key="14">
    <source>
        <dbReference type="PROSITE" id="PS50011"/>
    </source>
</evidence>
<feature type="region of interest" description="Disordered" evidence="13">
    <location>
        <begin position="392"/>
        <end position="412"/>
    </location>
</feature>
<evidence type="ECO:0000256" key="5">
    <source>
        <dbReference type="ARBA" id="ARBA00022527"/>
    </source>
</evidence>
<feature type="region of interest" description="Disordered" evidence="13">
    <location>
        <begin position="957"/>
        <end position="988"/>
    </location>
</feature>
<dbReference type="SUPFAM" id="SSF56112">
    <property type="entry name" value="Protein kinase-like (PK-like)"/>
    <property type="match status" value="1"/>
</dbReference>
<feature type="domain" description="Protein kinase" evidence="14">
    <location>
        <begin position="29"/>
        <end position="286"/>
    </location>
</feature>
<organism evidence="16 17">
    <name type="scientific">Mycena belliarum</name>
    <dbReference type="NCBI Taxonomy" id="1033014"/>
    <lineage>
        <taxon>Eukaryota</taxon>
        <taxon>Fungi</taxon>
        <taxon>Dikarya</taxon>
        <taxon>Basidiomycota</taxon>
        <taxon>Agaricomycotina</taxon>
        <taxon>Agaricomycetes</taxon>
        <taxon>Agaricomycetidae</taxon>
        <taxon>Agaricales</taxon>
        <taxon>Marasmiineae</taxon>
        <taxon>Mycenaceae</taxon>
        <taxon>Mycena</taxon>
    </lineage>
</organism>
<keyword evidence="5" id="KW-0723">Serine/threonine-protein kinase</keyword>
<dbReference type="GO" id="GO:0000226">
    <property type="term" value="P:microtubule cytoskeleton organization"/>
    <property type="evidence" value="ECO:0007669"/>
    <property type="project" value="TreeGrafter"/>
</dbReference>
<reference evidence="16" key="1">
    <citation type="submission" date="2023-03" db="EMBL/GenBank/DDBJ databases">
        <title>Massive genome expansion in bonnet fungi (Mycena s.s.) driven by repeated elements and novel gene families across ecological guilds.</title>
        <authorList>
            <consortium name="Lawrence Berkeley National Laboratory"/>
            <person name="Harder C.B."/>
            <person name="Miyauchi S."/>
            <person name="Viragh M."/>
            <person name="Kuo A."/>
            <person name="Thoen E."/>
            <person name="Andreopoulos B."/>
            <person name="Lu D."/>
            <person name="Skrede I."/>
            <person name="Drula E."/>
            <person name="Henrissat B."/>
            <person name="Morin E."/>
            <person name="Kohler A."/>
            <person name="Barry K."/>
            <person name="LaButti K."/>
            <person name="Morin E."/>
            <person name="Salamov A."/>
            <person name="Lipzen A."/>
            <person name="Mereny Z."/>
            <person name="Hegedus B."/>
            <person name="Baldrian P."/>
            <person name="Stursova M."/>
            <person name="Weitz H."/>
            <person name="Taylor A."/>
            <person name="Grigoriev I.V."/>
            <person name="Nagy L.G."/>
            <person name="Martin F."/>
            <person name="Kauserud H."/>
        </authorList>
    </citation>
    <scope>NUCLEOTIDE SEQUENCE</scope>
    <source>
        <strain evidence="16">CBHHK173m</strain>
    </source>
</reference>
<dbReference type="GO" id="GO:0005524">
    <property type="term" value="F:ATP binding"/>
    <property type="evidence" value="ECO:0007669"/>
    <property type="project" value="UniProtKB-UniRule"/>
</dbReference>
<dbReference type="CDD" id="cd14077">
    <property type="entry name" value="STKc_Kin1_2"/>
    <property type="match status" value="1"/>
</dbReference>
<dbReference type="GO" id="GO:0005737">
    <property type="term" value="C:cytoplasm"/>
    <property type="evidence" value="ECO:0007669"/>
    <property type="project" value="UniProtKB-SubCell"/>
</dbReference>
<dbReference type="InterPro" id="IPR008271">
    <property type="entry name" value="Ser/Thr_kinase_AS"/>
</dbReference>
<protein>
    <recommendedName>
        <fullName evidence="3">non-specific serine/threonine protein kinase</fullName>
        <ecNumber evidence="3">2.7.11.1</ecNumber>
    </recommendedName>
</protein>
<name>A0AAD6TYD6_9AGAR</name>
<feature type="compositionally biased region" description="Basic and acidic residues" evidence="13">
    <location>
        <begin position="649"/>
        <end position="662"/>
    </location>
</feature>
<evidence type="ECO:0000256" key="10">
    <source>
        <dbReference type="ARBA" id="ARBA00047899"/>
    </source>
</evidence>
<keyword evidence="8" id="KW-0418">Kinase</keyword>
<dbReference type="GO" id="GO:0035556">
    <property type="term" value="P:intracellular signal transduction"/>
    <property type="evidence" value="ECO:0007669"/>
    <property type="project" value="TreeGrafter"/>
</dbReference>
<dbReference type="InterPro" id="IPR028375">
    <property type="entry name" value="KA1/Ssp2_C"/>
</dbReference>
<comment type="catalytic activity">
    <reaction evidence="11">
        <text>L-seryl-[protein] + ATP = O-phospho-L-seryl-[protein] + ADP + H(+)</text>
        <dbReference type="Rhea" id="RHEA:17989"/>
        <dbReference type="Rhea" id="RHEA-COMP:9863"/>
        <dbReference type="Rhea" id="RHEA-COMP:11604"/>
        <dbReference type="ChEBI" id="CHEBI:15378"/>
        <dbReference type="ChEBI" id="CHEBI:29999"/>
        <dbReference type="ChEBI" id="CHEBI:30616"/>
        <dbReference type="ChEBI" id="CHEBI:83421"/>
        <dbReference type="ChEBI" id="CHEBI:456216"/>
        <dbReference type="EC" id="2.7.11.1"/>
    </reaction>
</comment>
<comment type="subcellular location">
    <subcellularLocation>
        <location evidence="1">Cytoplasm</location>
    </subcellularLocation>
</comment>
<feature type="compositionally biased region" description="Pro residues" evidence="13">
    <location>
        <begin position="584"/>
        <end position="597"/>
    </location>
</feature>
<comment type="caution">
    <text evidence="16">The sequence shown here is derived from an EMBL/GenBank/DDBJ whole genome shotgun (WGS) entry which is preliminary data.</text>
</comment>
<dbReference type="SUPFAM" id="SSF103243">
    <property type="entry name" value="KA1-like"/>
    <property type="match status" value="1"/>
</dbReference>
<dbReference type="InterPro" id="IPR011009">
    <property type="entry name" value="Kinase-like_dom_sf"/>
</dbReference>
<dbReference type="FunFam" id="1.10.510.10:FF:001222">
    <property type="entry name" value="Serine/threonine-protein kinase ppk25"/>
    <property type="match status" value="1"/>
</dbReference>
<keyword evidence="17" id="KW-1185">Reference proteome</keyword>
<feature type="region of interest" description="Disordered" evidence="13">
    <location>
        <begin position="645"/>
        <end position="835"/>
    </location>
</feature>
<accession>A0AAD6TYD6</accession>
<dbReference type="Proteomes" id="UP001222325">
    <property type="component" value="Unassembled WGS sequence"/>
</dbReference>
<evidence type="ECO:0000256" key="12">
    <source>
        <dbReference type="PROSITE-ProRule" id="PRU10141"/>
    </source>
</evidence>
<feature type="compositionally biased region" description="Basic and acidic residues" evidence="13">
    <location>
        <begin position="805"/>
        <end position="835"/>
    </location>
</feature>
<feature type="compositionally biased region" description="Low complexity" evidence="13">
    <location>
        <begin position="715"/>
        <end position="731"/>
    </location>
</feature>
<dbReference type="PROSITE" id="PS50032">
    <property type="entry name" value="KA1"/>
    <property type="match status" value="1"/>
</dbReference>
<keyword evidence="7 12" id="KW-0547">Nucleotide-binding</keyword>
<feature type="compositionally biased region" description="Basic and acidic residues" evidence="13">
    <location>
        <begin position="676"/>
        <end position="702"/>
    </location>
</feature>
<dbReference type="InterPro" id="IPR000719">
    <property type="entry name" value="Prot_kinase_dom"/>
</dbReference>
<feature type="compositionally biased region" description="Basic and acidic residues" evidence="13">
    <location>
        <begin position="471"/>
        <end position="480"/>
    </location>
</feature>
<evidence type="ECO:0000256" key="6">
    <source>
        <dbReference type="ARBA" id="ARBA00022679"/>
    </source>
</evidence>
<comment type="similarity">
    <text evidence="2">Belongs to the protein kinase superfamily. CAMK Ser/Thr protein kinase family. NIM1 subfamily.</text>
</comment>
<sequence>MPSKAYDVAEIPPSRASKPKRTNRVLGDYTLSKTLGAGSMGKVKLATHNVTGEKLAIKILPRARAPSQASKEAGKEIRTLREAGLSLLLHHPYICGMREMIVHPNHYYMVFEYVNGGQLLDFIIAHGRLRERVARKFGRQIASALDYCHRNNVVHRDLKIENILISQTGNIKIIDFGLSNLYDPASHLSTFCGSLYFAAPELLNAKLYTGPEVDIWSFGVVLYTLLCGKVPFEDESMPALHAKIKRGLVEYPDWLSAECKHLLSRMLVINPVRRALLSEIMSHPWMIRGFSAAPSSHLPARVPLRPADIDPAVVARMAGFDFGEDVEEVLEKLQVILESDEYAAAVLAHAHRANGHATPEPAPTPPSSPVDASKRRRFSGLDFYRRLFIAAPSTTPTPSTAPPPSPRDPTNGFHPLVSMYFLAREKLEREQVYGVGVFASSQVSVAGVEPTTEAREMHNGMDSGDGGQQDEEPHPVKDETTAPPSSLPSPLVVPMPTKLADSTSSARLTIDGVADGASDSGGVAVYIASSDKMDVGAAPSSPTPWPTNAEAAPLPQVTPEPALVVVDPVPELPSAVATSSSEPPKAPVENVPPPPPTVTGEPLSAIEETKQEIVPVPAERLRGRERGQSISGGGTLLRKFGSIFIGGRQDGRGTSRQRETSKRVSILGAAVLRAPTPKEKVAPGEHERPEEKQDKPEEKPPVEDAATSPIVTTYTPVPAAVASDSSSPSTPNRVFGSVRRRAATILEPDARAAGHERRSSTGAPFGGTTGRRRRASSMAHERAYESATLPKGDRTVPMSVPEGDMLERPDEVSDSEGARDGHADVDHDRLASDNDPKPVFLKGLLSVATTSTKPPPIIKADIRRVLDRMQVRYWQNKSGFECVHSPSIYMSPVDPPSTQTSYTQLMFPSSGETKIAPPPRTGITKRVSRLSFSVRRVKSQDREFVKARDVVTPTRPMSTLIMPTSNGQPFALPKDTAPTDTSLPLASQRASPLSINSKLLPRMSSDLVASPAPTSLSHDPLDTGEMDREAFKAMAHNALGVRFEINIVKVPLLPLHGIQFRRAGGDGWQYQMLARRVLTELKL</sequence>
<evidence type="ECO:0000313" key="16">
    <source>
        <dbReference type="EMBL" id="KAJ7083979.1"/>
    </source>
</evidence>
<evidence type="ECO:0000256" key="1">
    <source>
        <dbReference type="ARBA" id="ARBA00004496"/>
    </source>
</evidence>
<dbReference type="Pfam" id="PF02149">
    <property type="entry name" value="KA1"/>
    <property type="match status" value="1"/>
</dbReference>
<dbReference type="PANTHER" id="PTHR24346:SF82">
    <property type="entry name" value="KP78A-RELATED"/>
    <property type="match status" value="1"/>
</dbReference>
<dbReference type="EC" id="2.7.11.1" evidence="3"/>
<feature type="region of interest" description="Disordered" evidence="13">
    <location>
        <begin position="574"/>
        <end position="602"/>
    </location>
</feature>
<dbReference type="PROSITE" id="PS00108">
    <property type="entry name" value="PROTEIN_KINASE_ST"/>
    <property type="match status" value="1"/>
</dbReference>
<dbReference type="PROSITE" id="PS00107">
    <property type="entry name" value="PROTEIN_KINASE_ATP"/>
    <property type="match status" value="1"/>
</dbReference>
<dbReference type="SMART" id="SM00220">
    <property type="entry name" value="S_TKc"/>
    <property type="match status" value="1"/>
</dbReference>
<proteinExistence type="inferred from homology"/>
<dbReference type="PROSITE" id="PS50011">
    <property type="entry name" value="PROTEIN_KINASE_DOM"/>
    <property type="match status" value="1"/>
</dbReference>
<dbReference type="Gene3D" id="3.30.310.80">
    <property type="entry name" value="Kinase associated domain 1, KA1"/>
    <property type="match status" value="1"/>
</dbReference>
<feature type="domain" description="KA1" evidence="15">
    <location>
        <begin position="1034"/>
        <end position="1083"/>
    </location>
</feature>
<keyword evidence="9 12" id="KW-0067">ATP-binding</keyword>
<evidence type="ECO:0000256" key="9">
    <source>
        <dbReference type="ARBA" id="ARBA00022840"/>
    </source>
</evidence>
<dbReference type="Pfam" id="PF00069">
    <property type="entry name" value="Pkinase"/>
    <property type="match status" value="1"/>
</dbReference>
<evidence type="ECO:0000256" key="13">
    <source>
        <dbReference type="SAM" id="MobiDB-lite"/>
    </source>
</evidence>
<evidence type="ECO:0000256" key="4">
    <source>
        <dbReference type="ARBA" id="ARBA00022490"/>
    </source>
</evidence>
<keyword evidence="6" id="KW-0808">Transferase</keyword>
<gene>
    <name evidence="16" type="ORF">B0H15DRAFT_402369</name>
</gene>
<feature type="region of interest" description="Disordered" evidence="13">
    <location>
        <begin position="1"/>
        <end position="21"/>
    </location>
</feature>
<dbReference type="InterPro" id="IPR001772">
    <property type="entry name" value="KA1_dom"/>
</dbReference>
<evidence type="ECO:0000256" key="3">
    <source>
        <dbReference type="ARBA" id="ARBA00012513"/>
    </source>
</evidence>
<feature type="binding site" evidence="12">
    <location>
        <position position="58"/>
    </location>
    <ligand>
        <name>ATP</name>
        <dbReference type="ChEBI" id="CHEBI:30616"/>
    </ligand>
</feature>
<evidence type="ECO:0000256" key="8">
    <source>
        <dbReference type="ARBA" id="ARBA00022777"/>
    </source>
</evidence>
<dbReference type="GO" id="GO:0004674">
    <property type="term" value="F:protein serine/threonine kinase activity"/>
    <property type="evidence" value="ECO:0007669"/>
    <property type="project" value="UniProtKB-KW"/>
</dbReference>